<evidence type="ECO:0000259" key="5">
    <source>
        <dbReference type="PROSITE" id="PS50977"/>
    </source>
</evidence>
<keyword evidence="1" id="KW-0805">Transcription regulation</keyword>
<dbReference type="InterPro" id="IPR001647">
    <property type="entry name" value="HTH_TetR"/>
</dbReference>
<comment type="caution">
    <text evidence="7">The sequence shown here is derived from an EMBL/GenBank/DDBJ whole genome shotgun (WGS) entry which is preliminary data.</text>
</comment>
<dbReference type="GO" id="GO:0003677">
    <property type="term" value="F:DNA binding"/>
    <property type="evidence" value="ECO:0007669"/>
    <property type="project" value="UniProtKB-UniRule"/>
</dbReference>
<dbReference type="EMBL" id="LLFE01000030">
    <property type="protein sequence ID" value="KQD21053.1"/>
    <property type="molecule type" value="Genomic_DNA"/>
</dbReference>
<name>A0A429LBZ2_ACIBA</name>
<protein>
    <submittedName>
        <fullName evidence="7">TetR/AcrR family transcriptional regulator</fullName>
    </submittedName>
</protein>
<organism evidence="7 9">
    <name type="scientific">Acinetobacter baumannii</name>
    <dbReference type="NCBI Taxonomy" id="470"/>
    <lineage>
        <taxon>Bacteria</taxon>
        <taxon>Pseudomonadati</taxon>
        <taxon>Pseudomonadota</taxon>
        <taxon>Gammaproteobacteria</taxon>
        <taxon>Moraxellales</taxon>
        <taxon>Moraxellaceae</taxon>
        <taxon>Acinetobacter</taxon>
        <taxon>Acinetobacter calcoaceticus/baumannii complex</taxon>
    </lineage>
</organism>
<evidence type="ECO:0000313" key="6">
    <source>
        <dbReference type="EMBL" id="KQD21053.1"/>
    </source>
</evidence>
<dbReference type="EMBL" id="RFBY01000076">
    <property type="protein sequence ID" value="RSP70984.1"/>
    <property type="molecule type" value="Genomic_DNA"/>
</dbReference>
<evidence type="ECO:0000313" key="8">
    <source>
        <dbReference type="Proteomes" id="UP000051322"/>
    </source>
</evidence>
<dbReference type="RefSeq" id="WP_000156164.1">
    <property type="nucleotide sequence ID" value="NZ_JAHKSB010000071.1"/>
</dbReference>
<evidence type="ECO:0000313" key="7">
    <source>
        <dbReference type="EMBL" id="RSP70984.1"/>
    </source>
</evidence>
<evidence type="ECO:0000256" key="2">
    <source>
        <dbReference type="ARBA" id="ARBA00023125"/>
    </source>
</evidence>
<keyword evidence="3" id="KW-0804">Transcription</keyword>
<keyword evidence="2 4" id="KW-0238">DNA-binding</keyword>
<dbReference type="PANTHER" id="PTHR47506:SF1">
    <property type="entry name" value="HTH-TYPE TRANSCRIPTIONAL REGULATOR YJDC"/>
    <property type="match status" value="1"/>
</dbReference>
<evidence type="ECO:0000256" key="3">
    <source>
        <dbReference type="ARBA" id="ARBA00023163"/>
    </source>
</evidence>
<dbReference type="Gene3D" id="1.10.357.10">
    <property type="entry name" value="Tetracycline Repressor, domain 2"/>
    <property type="match status" value="1"/>
</dbReference>
<reference evidence="7 9" key="2">
    <citation type="submission" date="2018-10" db="EMBL/GenBank/DDBJ databases">
        <title>GWAS and RNA-Seq identify cryptic mechanisms of antimicrobial resistance in Acinetobacter baumannii.</title>
        <authorList>
            <person name="Sahl J.W."/>
        </authorList>
    </citation>
    <scope>NUCLEOTIDE SEQUENCE [LARGE SCALE GENOMIC DNA]</scope>
    <source>
        <strain evidence="7 9">TG31299</strain>
    </source>
</reference>
<dbReference type="PANTHER" id="PTHR47506">
    <property type="entry name" value="TRANSCRIPTIONAL REGULATORY PROTEIN"/>
    <property type="match status" value="1"/>
</dbReference>
<evidence type="ECO:0000313" key="9">
    <source>
        <dbReference type="Proteomes" id="UP000269597"/>
    </source>
</evidence>
<evidence type="ECO:0000256" key="1">
    <source>
        <dbReference type="ARBA" id="ARBA00023015"/>
    </source>
</evidence>
<dbReference type="SUPFAM" id="SSF46689">
    <property type="entry name" value="Homeodomain-like"/>
    <property type="match status" value="1"/>
</dbReference>
<evidence type="ECO:0000256" key="4">
    <source>
        <dbReference type="PROSITE-ProRule" id="PRU00335"/>
    </source>
</evidence>
<accession>A0A429LBZ2</accession>
<feature type="domain" description="HTH tetR-type" evidence="5">
    <location>
        <begin position="3"/>
        <end position="63"/>
    </location>
</feature>
<dbReference type="Pfam" id="PF00440">
    <property type="entry name" value="TetR_N"/>
    <property type="match status" value="1"/>
</dbReference>
<dbReference type="Proteomes" id="UP000269597">
    <property type="component" value="Unassembled WGS sequence"/>
</dbReference>
<dbReference type="AlphaFoldDB" id="A0A429LBZ2"/>
<feature type="DNA-binding region" description="H-T-H motif" evidence="4">
    <location>
        <begin position="26"/>
        <end position="45"/>
    </location>
</feature>
<dbReference type="InterPro" id="IPR009057">
    <property type="entry name" value="Homeodomain-like_sf"/>
</dbReference>
<dbReference type="PROSITE" id="PS50977">
    <property type="entry name" value="HTH_TETR_2"/>
    <property type="match status" value="1"/>
</dbReference>
<dbReference type="Proteomes" id="UP000051322">
    <property type="component" value="Unassembled WGS sequence"/>
</dbReference>
<proteinExistence type="predicted"/>
<gene>
    <name evidence="6" type="ORF">APD06_07855</name>
    <name evidence="7" type="ORF">EA722_16805</name>
</gene>
<reference evidence="6 8" key="1">
    <citation type="submission" date="2015-10" db="EMBL/GenBank/DDBJ databases">
        <title>The utility of whole genome sequencing in characterizing Acinetobacter epidemiology and analyzing hospital outbreaks.</title>
        <authorList>
            <person name="Ozer E.A."/>
            <person name="Fitzpatrick M.A."/>
            <person name="Hauser A.R."/>
        </authorList>
    </citation>
    <scope>NUCLEOTIDE SEQUENCE [LARGE SCALE GENOMIC DNA]</scope>
    <source>
        <strain evidence="6 8">ABBL059</strain>
    </source>
</reference>
<sequence length="188" mass="21609">MTISTYNQILELANKYIQKVGFNAFSYSDLANEIGIKKASIHYHFPSKTDLGIAYCHFKLNQLLELETRINSHASIEAKLFEYRNFFIQCAEKKEMCGIHSMLTETDSFSETLQSAVFQLVESELRIIEHIFKNDLDENISMITKVSNYELALMVNSTIKGALLMNRLSKKNIYEHSLNALIQLILSK</sequence>
<dbReference type="PRINTS" id="PR00455">
    <property type="entry name" value="HTHTETR"/>
</dbReference>